<organism evidence="2">
    <name type="scientific">marine sediment metagenome</name>
    <dbReference type="NCBI Taxonomy" id="412755"/>
    <lineage>
        <taxon>unclassified sequences</taxon>
        <taxon>metagenomes</taxon>
        <taxon>ecological metagenomes</taxon>
    </lineage>
</organism>
<reference evidence="2" key="1">
    <citation type="journal article" date="2014" name="Front. Microbiol.">
        <title>High frequency of phylogenetically diverse reductive dehalogenase-homologous genes in deep subseafloor sedimentary metagenomes.</title>
        <authorList>
            <person name="Kawai M."/>
            <person name="Futagami T."/>
            <person name="Toyoda A."/>
            <person name="Takaki Y."/>
            <person name="Nishi S."/>
            <person name="Hori S."/>
            <person name="Arai W."/>
            <person name="Tsubouchi T."/>
            <person name="Morono Y."/>
            <person name="Uchiyama I."/>
            <person name="Ito T."/>
            <person name="Fujiyama A."/>
            <person name="Inagaki F."/>
            <person name="Takami H."/>
        </authorList>
    </citation>
    <scope>NUCLEOTIDE SEQUENCE</scope>
    <source>
        <strain evidence="2">Expedition CK06-06</strain>
    </source>
</reference>
<dbReference type="Pfam" id="PF08299">
    <property type="entry name" value="Bac_DnaA_C"/>
    <property type="match status" value="1"/>
</dbReference>
<dbReference type="GO" id="GO:0003688">
    <property type="term" value="F:DNA replication origin binding"/>
    <property type="evidence" value="ECO:0007669"/>
    <property type="project" value="InterPro"/>
</dbReference>
<dbReference type="PROSITE" id="PS01008">
    <property type="entry name" value="DNAA"/>
    <property type="match status" value="1"/>
</dbReference>
<dbReference type="EMBL" id="BARU01040908">
    <property type="protein sequence ID" value="GAH82758.1"/>
    <property type="molecule type" value="Genomic_DNA"/>
</dbReference>
<dbReference type="GO" id="GO:0006275">
    <property type="term" value="P:regulation of DNA replication"/>
    <property type="evidence" value="ECO:0007669"/>
    <property type="project" value="InterPro"/>
</dbReference>
<proteinExistence type="predicted"/>
<dbReference type="CDD" id="cd06571">
    <property type="entry name" value="Bac_DnaA_C"/>
    <property type="match status" value="1"/>
</dbReference>
<evidence type="ECO:0000313" key="2">
    <source>
        <dbReference type="EMBL" id="GAH82758.1"/>
    </source>
</evidence>
<protein>
    <recommendedName>
        <fullName evidence="1">Chromosomal replication initiator DnaA C-terminal domain-containing protein</fullName>
    </recommendedName>
</protein>
<dbReference type="InterPro" id="IPR010921">
    <property type="entry name" value="Trp_repressor/repl_initiator"/>
</dbReference>
<feature type="non-terminal residue" evidence="2">
    <location>
        <position position="1"/>
    </location>
</feature>
<dbReference type="GO" id="GO:0005524">
    <property type="term" value="F:ATP binding"/>
    <property type="evidence" value="ECO:0007669"/>
    <property type="project" value="InterPro"/>
</dbReference>
<dbReference type="PANTHER" id="PTHR30050">
    <property type="entry name" value="CHROMOSOMAL REPLICATION INITIATOR PROTEIN DNAA"/>
    <property type="match status" value="1"/>
</dbReference>
<feature type="domain" description="Chromosomal replication initiator DnaA C-terminal" evidence="1">
    <location>
        <begin position="6"/>
        <end position="75"/>
    </location>
</feature>
<dbReference type="GO" id="GO:0006270">
    <property type="term" value="P:DNA replication initiation"/>
    <property type="evidence" value="ECO:0007669"/>
    <property type="project" value="InterPro"/>
</dbReference>
<dbReference type="GO" id="GO:0005886">
    <property type="term" value="C:plasma membrane"/>
    <property type="evidence" value="ECO:0007669"/>
    <property type="project" value="TreeGrafter"/>
</dbReference>
<accession>X1KL06</accession>
<name>X1KL06_9ZZZZ</name>
<dbReference type="InterPro" id="IPR018312">
    <property type="entry name" value="Chromosome_initiator_DnaA_CS"/>
</dbReference>
<dbReference type="InterPro" id="IPR013159">
    <property type="entry name" value="DnaA_C"/>
</dbReference>
<comment type="caution">
    <text evidence="2">The sequence shown here is derived from an EMBL/GenBank/DDBJ whole genome shotgun (WGS) entry which is preliminary data.</text>
</comment>
<sequence>LKREITIDDILNTITSRFNVRLIDLQSKKRTRSIALPRQICMYLARNLTRHSLEEIGGYFGGRDHTTVLHANRAIETMRTKNPQFLATIDRLLEEIQAGF</sequence>
<dbReference type="SUPFAM" id="SSF48295">
    <property type="entry name" value="TrpR-like"/>
    <property type="match status" value="1"/>
</dbReference>
<dbReference type="Gene3D" id="1.10.1750.10">
    <property type="match status" value="1"/>
</dbReference>
<evidence type="ECO:0000259" key="1">
    <source>
        <dbReference type="SMART" id="SM00760"/>
    </source>
</evidence>
<dbReference type="SMART" id="SM00760">
    <property type="entry name" value="Bac_DnaA_C"/>
    <property type="match status" value="1"/>
</dbReference>
<dbReference type="PANTHER" id="PTHR30050:SF2">
    <property type="entry name" value="CHROMOSOMAL REPLICATION INITIATOR PROTEIN DNAA"/>
    <property type="match status" value="1"/>
</dbReference>
<gene>
    <name evidence="2" type="ORF">S03H2_63181</name>
</gene>
<dbReference type="AlphaFoldDB" id="X1KL06"/>